<evidence type="ECO:0008006" key="3">
    <source>
        <dbReference type="Google" id="ProtNLM"/>
    </source>
</evidence>
<dbReference type="EMBL" id="JTHP01000023">
    <property type="protein sequence ID" value="KJD45221.1"/>
    <property type="molecule type" value="Genomic_DNA"/>
</dbReference>
<sequence length="139" mass="16666">MIQLLKYQIKLMKMFIDGDTYPYFMYLLDHDIHEEQSSIINDILIIFNHRMKSDLREYINENSEMINKLTSKLKHFNISEESLFSENPPTFNEFKEYTDQIMPEHVNAKYLLISLERQSMFKDLSTFLLTDAEDHLSTN</sequence>
<evidence type="ECO:0000313" key="1">
    <source>
        <dbReference type="EMBL" id="KJD45221.1"/>
    </source>
</evidence>
<organism evidence="1 2">
    <name type="scientific">Paenibacillus terrae</name>
    <dbReference type="NCBI Taxonomy" id="159743"/>
    <lineage>
        <taxon>Bacteria</taxon>
        <taxon>Bacillati</taxon>
        <taxon>Bacillota</taxon>
        <taxon>Bacilli</taxon>
        <taxon>Bacillales</taxon>
        <taxon>Paenibacillaceae</taxon>
        <taxon>Paenibacillus</taxon>
    </lineage>
</organism>
<evidence type="ECO:0000313" key="2">
    <source>
        <dbReference type="Proteomes" id="UP000032534"/>
    </source>
</evidence>
<gene>
    <name evidence="1" type="ORF">QD47_13205</name>
</gene>
<dbReference type="Gene3D" id="1.10.3750.10">
    <property type="entry name" value="YhaI-like"/>
    <property type="match status" value="1"/>
</dbReference>
<dbReference type="PATRIC" id="fig|159743.3.peg.2938"/>
<name>A0A0D7X188_9BACL</name>
<reference evidence="1 2" key="1">
    <citation type="submission" date="2014-11" db="EMBL/GenBank/DDBJ databases">
        <title>Draft Genome Sequences of Paenibacillus polymyxa NRRL B-30509 and Paenibacillus terrae NRRL B-30644, Strains from a Poultry Environment that Produce Tridecaptin A and Paenicidins.</title>
        <authorList>
            <person name="van Belkum M.J."/>
            <person name="Lohans C.T."/>
            <person name="Vederas J.C."/>
        </authorList>
    </citation>
    <scope>NUCLEOTIDE SEQUENCE [LARGE SCALE GENOMIC DNA]</scope>
    <source>
        <strain evidence="1 2">NRRL B-30644</strain>
    </source>
</reference>
<dbReference type="AlphaFoldDB" id="A0A0D7X188"/>
<protein>
    <recommendedName>
        <fullName evidence="3">DUF1878 domain-containing protein</fullName>
    </recommendedName>
</protein>
<dbReference type="InterPro" id="IPR035945">
    <property type="entry name" value="YhaI-like_sf"/>
</dbReference>
<dbReference type="Proteomes" id="UP000032534">
    <property type="component" value="Unassembled WGS sequence"/>
</dbReference>
<keyword evidence="2" id="KW-1185">Reference proteome</keyword>
<comment type="caution">
    <text evidence="1">The sequence shown here is derived from an EMBL/GenBank/DDBJ whole genome shotgun (WGS) entry which is preliminary data.</text>
</comment>
<accession>A0A0D7X188</accession>
<proteinExistence type="predicted"/>